<dbReference type="GO" id="GO:0016491">
    <property type="term" value="F:oxidoreductase activity"/>
    <property type="evidence" value="ECO:0007669"/>
    <property type="project" value="InterPro"/>
</dbReference>
<accession>A0A3S0WWL0</accession>
<sequence length="418" mass="44060">MDSDVIVIGAGLAGLQSARRLEQDGRHVIVLEAADAVGGRIRTDIIDGYRVDRGFQVLNPAYPALYRDVDVPALDLQSFGVGAVVRDGQRSTTLAHPLRHPRYALGTLLSAHTPPSDLVALARWLGPTLLRVRRPVRSATDETLRASLDRAGLTGRLRRDVLDTFLAGVLSDTSGGSSARYVKGLLRYFVLGAPGLPRDGMQALPEQLAAGLRVPVRLDTAARGVHETSGGVEVTTDAGVLTARAVIAAAGPHEAPGLADIPAPVMNGLTTWWFCTPESPLAGRFLMLDASGPGGGPAGPIWNTAVMSEVAPSYAPPGGHLVQATTLLDRPDGLASESEIRRDLERLYRTSTDGWDVIARHVVPHTLPAEPPPLVDRGPVWTGERTLVAGDQLETASIQGALVSGVRAADAIGRLLAG</sequence>
<evidence type="ECO:0000259" key="1">
    <source>
        <dbReference type="Pfam" id="PF01593"/>
    </source>
</evidence>
<dbReference type="RefSeq" id="WP_127050777.1">
    <property type="nucleotide sequence ID" value="NZ_RZGZ01000003.1"/>
</dbReference>
<dbReference type="SUPFAM" id="SSF51905">
    <property type="entry name" value="FAD/NAD(P)-binding domain"/>
    <property type="match status" value="1"/>
</dbReference>
<dbReference type="PANTHER" id="PTHR42841">
    <property type="entry name" value="AMINE OXIDASE"/>
    <property type="match status" value="1"/>
</dbReference>
<proteinExistence type="predicted"/>
<dbReference type="Gene3D" id="3.50.50.60">
    <property type="entry name" value="FAD/NAD(P)-binding domain"/>
    <property type="match status" value="1"/>
</dbReference>
<keyword evidence="3" id="KW-1185">Reference proteome</keyword>
<evidence type="ECO:0000313" key="3">
    <source>
        <dbReference type="Proteomes" id="UP000274909"/>
    </source>
</evidence>
<evidence type="ECO:0000313" key="2">
    <source>
        <dbReference type="EMBL" id="RUQ99215.1"/>
    </source>
</evidence>
<reference evidence="2 3" key="1">
    <citation type="submission" date="2018-12" db="EMBL/GenBank/DDBJ databases">
        <authorList>
            <person name="Li F."/>
        </authorList>
    </citation>
    <scope>NUCLEOTIDE SEQUENCE [LARGE SCALE GENOMIC DNA]</scope>
    <source>
        <strain evidence="2 3">EGI 6500705</strain>
    </source>
</reference>
<protein>
    <submittedName>
        <fullName evidence="2">FAD-binding protein</fullName>
    </submittedName>
</protein>
<dbReference type="Proteomes" id="UP000274909">
    <property type="component" value="Unassembled WGS sequence"/>
</dbReference>
<dbReference type="InterPro" id="IPR036188">
    <property type="entry name" value="FAD/NAD-bd_sf"/>
</dbReference>
<name>A0A3S0WWL0_9MICO</name>
<dbReference type="EMBL" id="RZGZ01000003">
    <property type="protein sequence ID" value="RUQ99215.1"/>
    <property type="molecule type" value="Genomic_DNA"/>
</dbReference>
<dbReference type="Pfam" id="PF01593">
    <property type="entry name" value="Amino_oxidase"/>
    <property type="match status" value="1"/>
</dbReference>
<gene>
    <name evidence="2" type="ORF">ELQ94_12990</name>
</gene>
<comment type="caution">
    <text evidence="2">The sequence shown here is derived from an EMBL/GenBank/DDBJ whole genome shotgun (WGS) entry which is preliminary data.</text>
</comment>
<dbReference type="AlphaFoldDB" id="A0A3S0WWL0"/>
<organism evidence="2 3">
    <name type="scientific">Labedella endophytica</name>
    <dbReference type="NCBI Taxonomy" id="1523160"/>
    <lineage>
        <taxon>Bacteria</taxon>
        <taxon>Bacillati</taxon>
        <taxon>Actinomycetota</taxon>
        <taxon>Actinomycetes</taxon>
        <taxon>Micrococcales</taxon>
        <taxon>Microbacteriaceae</taxon>
        <taxon>Labedella</taxon>
    </lineage>
</organism>
<feature type="domain" description="Amine oxidase" evidence="1">
    <location>
        <begin position="12"/>
        <end position="412"/>
    </location>
</feature>
<dbReference type="OrthoDB" id="9767561at2"/>
<dbReference type="InterPro" id="IPR002937">
    <property type="entry name" value="Amino_oxidase"/>
</dbReference>